<gene>
    <name evidence="1" type="ORF">CEXT_316911</name>
</gene>
<accession>A0AAV4UP04</accession>
<dbReference type="AlphaFoldDB" id="A0AAV4UP04"/>
<name>A0AAV4UP04_CAEEX</name>
<comment type="caution">
    <text evidence="1">The sequence shown here is derived from an EMBL/GenBank/DDBJ whole genome shotgun (WGS) entry which is preliminary data.</text>
</comment>
<reference evidence="1 2" key="1">
    <citation type="submission" date="2021-06" db="EMBL/GenBank/DDBJ databases">
        <title>Caerostris extrusa draft genome.</title>
        <authorList>
            <person name="Kono N."/>
            <person name="Arakawa K."/>
        </authorList>
    </citation>
    <scope>NUCLEOTIDE SEQUENCE [LARGE SCALE GENOMIC DNA]</scope>
</reference>
<evidence type="ECO:0000313" key="2">
    <source>
        <dbReference type="Proteomes" id="UP001054945"/>
    </source>
</evidence>
<protein>
    <submittedName>
        <fullName evidence="1">Uncharacterized protein</fullName>
    </submittedName>
</protein>
<dbReference type="EMBL" id="BPLR01013216">
    <property type="protein sequence ID" value="GIY59586.1"/>
    <property type="molecule type" value="Genomic_DNA"/>
</dbReference>
<sequence length="110" mass="13025">MKCDDNEDDKSVFYLKCLKQFSQKITSRKKEIKRLRVPKRPFLHLIHCEEFAINLMFSCHNPRSEHPEVIRCTLVSQATVQSHDSCNFRVFWNQIRRLDSVKEADSLADV</sequence>
<organism evidence="1 2">
    <name type="scientific">Caerostris extrusa</name>
    <name type="common">Bark spider</name>
    <name type="synonym">Caerostris bankana</name>
    <dbReference type="NCBI Taxonomy" id="172846"/>
    <lineage>
        <taxon>Eukaryota</taxon>
        <taxon>Metazoa</taxon>
        <taxon>Ecdysozoa</taxon>
        <taxon>Arthropoda</taxon>
        <taxon>Chelicerata</taxon>
        <taxon>Arachnida</taxon>
        <taxon>Araneae</taxon>
        <taxon>Araneomorphae</taxon>
        <taxon>Entelegynae</taxon>
        <taxon>Araneoidea</taxon>
        <taxon>Araneidae</taxon>
        <taxon>Caerostris</taxon>
    </lineage>
</organism>
<keyword evidence="2" id="KW-1185">Reference proteome</keyword>
<evidence type="ECO:0000313" key="1">
    <source>
        <dbReference type="EMBL" id="GIY59586.1"/>
    </source>
</evidence>
<dbReference type="Proteomes" id="UP001054945">
    <property type="component" value="Unassembled WGS sequence"/>
</dbReference>
<proteinExistence type="predicted"/>